<keyword evidence="9" id="KW-0735">Signal-anchor</keyword>
<keyword evidence="4" id="KW-0812">Transmembrane</keyword>
<dbReference type="Pfam" id="PF03567">
    <property type="entry name" value="Sulfotransfer_2"/>
    <property type="match status" value="1"/>
</dbReference>
<reference evidence="10" key="1">
    <citation type="submission" date="2018-11" db="EMBL/GenBank/DDBJ databases">
        <authorList>
            <person name="Alioto T."/>
            <person name="Alioto T."/>
        </authorList>
    </citation>
    <scope>NUCLEOTIDE SEQUENCE</scope>
</reference>
<evidence type="ECO:0000256" key="8">
    <source>
        <dbReference type="ARBA" id="ARBA00023180"/>
    </source>
</evidence>
<keyword evidence="6 9" id="KW-0333">Golgi apparatus</keyword>
<keyword evidence="11" id="KW-1185">Reference proteome</keyword>
<organism evidence="10 11">
    <name type="scientific">Mytilus galloprovincialis</name>
    <name type="common">Mediterranean mussel</name>
    <dbReference type="NCBI Taxonomy" id="29158"/>
    <lineage>
        <taxon>Eukaryota</taxon>
        <taxon>Metazoa</taxon>
        <taxon>Spiralia</taxon>
        <taxon>Lophotrochozoa</taxon>
        <taxon>Mollusca</taxon>
        <taxon>Bivalvia</taxon>
        <taxon>Autobranchia</taxon>
        <taxon>Pteriomorphia</taxon>
        <taxon>Mytilida</taxon>
        <taxon>Mytiloidea</taxon>
        <taxon>Mytilidae</taxon>
        <taxon>Mytilinae</taxon>
        <taxon>Mytilus</taxon>
    </lineage>
</organism>
<dbReference type="EC" id="2.8.2.-" evidence="9"/>
<dbReference type="OrthoDB" id="2019940at2759"/>
<keyword evidence="8 9" id="KW-0325">Glycoprotein</keyword>
<name>A0A8B6HBW1_MYTGA</name>
<keyword evidence="3 9" id="KW-0808">Transferase</keyword>
<evidence type="ECO:0000256" key="5">
    <source>
        <dbReference type="ARBA" id="ARBA00022989"/>
    </source>
</evidence>
<evidence type="ECO:0000256" key="6">
    <source>
        <dbReference type="ARBA" id="ARBA00023034"/>
    </source>
</evidence>
<keyword evidence="5" id="KW-1133">Transmembrane helix</keyword>
<keyword evidence="7" id="KW-0472">Membrane</keyword>
<dbReference type="PANTHER" id="PTHR12137:SF54">
    <property type="entry name" value="CARBOHYDRATE SULFOTRANSFERASE"/>
    <property type="match status" value="1"/>
</dbReference>
<proteinExistence type="inferred from homology"/>
<dbReference type="InterPro" id="IPR018011">
    <property type="entry name" value="Carb_sulfotrans_8-10"/>
</dbReference>
<dbReference type="InterPro" id="IPR005331">
    <property type="entry name" value="Sulfotransferase"/>
</dbReference>
<dbReference type="AlphaFoldDB" id="A0A8B6HBW1"/>
<evidence type="ECO:0000313" key="10">
    <source>
        <dbReference type="EMBL" id="VDI77220.1"/>
    </source>
</evidence>
<dbReference type="Proteomes" id="UP000596742">
    <property type="component" value="Unassembled WGS sequence"/>
</dbReference>
<evidence type="ECO:0000313" key="11">
    <source>
        <dbReference type="Proteomes" id="UP000596742"/>
    </source>
</evidence>
<evidence type="ECO:0000256" key="1">
    <source>
        <dbReference type="ARBA" id="ARBA00004323"/>
    </source>
</evidence>
<dbReference type="EMBL" id="UYJE01009826">
    <property type="protein sequence ID" value="VDI77220.1"/>
    <property type="molecule type" value="Genomic_DNA"/>
</dbReference>
<evidence type="ECO:0000256" key="3">
    <source>
        <dbReference type="ARBA" id="ARBA00022679"/>
    </source>
</evidence>
<evidence type="ECO:0000256" key="9">
    <source>
        <dbReference type="RuleBase" id="RU364020"/>
    </source>
</evidence>
<dbReference type="GO" id="GO:0008146">
    <property type="term" value="F:sulfotransferase activity"/>
    <property type="evidence" value="ECO:0007669"/>
    <property type="project" value="InterPro"/>
</dbReference>
<evidence type="ECO:0000256" key="4">
    <source>
        <dbReference type="ARBA" id="ARBA00022692"/>
    </source>
</evidence>
<dbReference type="PANTHER" id="PTHR12137">
    <property type="entry name" value="CARBOHYDRATE SULFOTRANSFERASE"/>
    <property type="match status" value="1"/>
</dbReference>
<comment type="subcellular location">
    <subcellularLocation>
        <location evidence="1 9">Golgi apparatus membrane</location>
        <topology evidence="1 9">Single-pass type II membrane protein</topology>
    </subcellularLocation>
</comment>
<evidence type="ECO:0000256" key="7">
    <source>
        <dbReference type="ARBA" id="ARBA00023136"/>
    </source>
</evidence>
<dbReference type="GO" id="GO:0016051">
    <property type="term" value="P:carbohydrate biosynthetic process"/>
    <property type="evidence" value="ECO:0007669"/>
    <property type="project" value="InterPro"/>
</dbReference>
<keyword evidence="9" id="KW-0119">Carbohydrate metabolism</keyword>
<evidence type="ECO:0000256" key="2">
    <source>
        <dbReference type="ARBA" id="ARBA00006339"/>
    </source>
</evidence>
<comment type="similarity">
    <text evidence="2 9">Belongs to the sulfotransferase 2 family.</text>
</comment>
<sequence length="431" mass="50947">MTIMDRKFALCFTWICLFVLLILVLITNFTDNIFYGELDGQLFSEQTEILDEQLFSEPETKISLKRRSLITEKYKERLNHLQQTCLNSTDGFKGKSTDSDFKFNILIDKQHNLFYCQIQKVGTKFIKDLLRKLSQNHKKDKKDNLKNEWKLSDLNLMMENTDKIMFVREPYSRVLSGYVDKLFAPNNVYWDMSGRSVLKKTRDGANNHSLSCGHDVSFPEFVKYIIKSEKQGQNLDRHYAPLYEHCRPCQISYDFIGKLEFFKEDILFLLDYLNIKHGTNITFSDFESETTESRAIFQSQRLFNMREKLERCVSFFNATMRTWREMQIRGLISIHKQFPFDAEYTESHMTKEDLFVAVKNAISSVQNKSEVKAQRDAALIEAFRLVPTADLYALRRFLKPDCALFNYDSMPMKIFDRPYTDKKSLQYFNLF</sequence>
<accession>A0A8B6HBW1</accession>
<protein>
    <recommendedName>
        <fullName evidence="9">Carbohydrate sulfotransferase</fullName>
        <ecNumber evidence="9">2.8.2.-</ecNumber>
    </recommendedName>
</protein>
<dbReference type="GO" id="GO:0000139">
    <property type="term" value="C:Golgi membrane"/>
    <property type="evidence" value="ECO:0007669"/>
    <property type="project" value="UniProtKB-SubCell"/>
</dbReference>
<gene>
    <name evidence="10" type="ORF">MGAL_10B057940</name>
</gene>
<comment type="caution">
    <text evidence="10">The sequence shown here is derived from an EMBL/GenBank/DDBJ whole genome shotgun (WGS) entry which is preliminary data.</text>
</comment>